<protein>
    <submittedName>
        <fullName evidence="8">Putative peroxisomal membrane protein 2, pxmp2</fullName>
    </submittedName>
</protein>
<dbReference type="InterPro" id="IPR007248">
    <property type="entry name" value="Mpv17_PMP22"/>
</dbReference>
<dbReference type="RefSeq" id="XP_033386523.1">
    <property type="nucleotide sequence ID" value="XM_033527664.1"/>
</dbReference>
<comment type="subcellular location">
    <subcellularLocation>
        <location evidence="1">Membrane</location>
        <topology evidence="1">Multi-pass membrane protein</topology>
    </subcellularLocation>
</comment>
<dbReference type="PANTHER" id="PTHR11266">
    <property type="entry name" value="PEROXISOMAL MEMBRANE PROTEIN 2, PXMP2 MPV17"/>
    <property type="match status" value="1"/>
</dbReference>
<dbReference type="OrthoDB" id="10267969at2759"/>
<keyword evidence="3" id="KW-0812">Transmembrane</keyword>
<sequence>MVSKLVQTCIASVVLKTTANLVIQLVNQKGETHLPSIDTFRLFQFALFGLLSAPVNSFWQQLLERSFPTRKTPQTNDADARASKDTGKALPGPQSHADIEWVNVFTKLALDQLIGLFVMNTIFLSCMNIGNWYDPPLVIHDIQQKVFSITKAGWKIWPMVALTNFIFVPTDMRVIVASCVGFGWNMFLSLF</sequence>
<dbReference type="Pfam" id="PF04117">
    <property type="entry name" value="Mpv17_PMP22"/>
    <property type="match status" value="1"/>
</dbReference>
<dbReference type="AlphaFoldDB" id="A0A6A5Y0U9"/>
<name>A0A6A5Y0U9_9PLEO</name>
<dbReference type="GO" id="GO:0005778">
    <property type="term" value="C:peroxisomal membrane"/>
    <property type="evidence" value="ECO:0007669"/>
    <property type="project" value="TreeGrafter"/>
</dbReference>
<dbReference type="EMBL" id="ML978068">
    <property type="protein sequence ID" value="KAF2018184.1"/>
    <property type="molecule type" value="Genomic_DNA"/>
</dbReference>
<feature type="compositionally biased region" description="Basic and acidic residues" evidence="7">
    <location>
        <begin position="78"/>
        <end position="87"/>
    </location>
</feature>
<accession>A0A6A5Y0U9</accession>
<keyword evidence="9" id="KW-1185">Reference proteome</keyword>
<comment type="similarity">
    <text evidence="2 6">Belongs to the peroxisomal membrane protein PXMP2/4 family.</text>
</comment>
<evidence type="ECO:0000313" key="8">
    <source>
        <dbReference type="EMBL" id="KAF2018184.1"/>
    </source>
</evidence>
<evidence type="ECO:0000256" key="6">
    <source>
        <dbReference type="RuleBase" id="RU363053"/>
    </source>
</evidence>
<dbReference type="PANTHER" id="PTHR11266:SF80">
    <property type="entry name" value="PEROXISOMAL MEMBRANE PROTEIN 2"/>
    <property type="match status" value="1"/>
</dbReference>
<keyword evidence="4" id="KW-1133">Transmembrane helix</keyword>
<evidence type="ECO:0000256" key="5">
    <source>
        <dbReference type="ARBA" id="ARBA00023136"/>
    </source>
</evidence>
<reference evidence="8" key="1">
    <citation type="journal article" date="2020" name="Stud. Mycol.">
        <title>101 Dothideomycetes genomes: a test case for predicting lifestyles and emergence of pathogens.</title>
        <authorList>
            <person name="Haridas S."/>
            <person name="Albert R."/>
            <person name="Binder M."/>
            <person name="Bloem J."/>
            <person name="Labutti K."/>
            <person name="Salamov A."/>
            <person name="Andreopoulos B."/>
            <person name="Baker S."/>
            <person name="Barry K."/>
            <person name="Bills G."/>
            <person name="Bluhm B."/>
            <person name="Cannon C."/>
            <person name="Castanera R."/>
            <person name="Culley D."/>
            <person name="Daum C."/>
            <person name="Ezra D."/>
            <person name="Gonzalez J."/>
            <person name="Henrissat B."/>
            <person name="Kuo A."/>
            <person name="Liang C."/>
            <person name="Lipzen A."/>
            <person name="Lutzoni F."/>
            <person name="Magnuson J."/>
            <person name="Mondo S."/>
            <person name="Nolan M."/>
            <person name="Ohm R."/>
            <person name="Pangilinan J."/>
            <person name="Park H.-J."/>
            <person name="Ramirez L."/>
            <person name="Alfaro M."/>
            <person name="Sun H."/>
            <person name="Tritt A."/>
            <person name="Yoshinaga Y."/>
            <person name="Zwiers L.-H."/>
            <person name="Turgeon B."/>
            <person name="Goodwin S."/>
            <person name="Spatafora J."/>
            <person name="Crous P."/>
            <person name="Grigoriev I."/>
        </authorList>
    </citation>
    <scope>NUCLEOTIDE SEQUENCE</scope>
    <source>
        <strain evidence="8">CBS 175.79</strain>
    </source>
</reference>
<evidence type="ECO:0000256" key="1">
    <source>
        <dbReference type="ARBA" id="ARBA00004141"/>
    </source>
</evidence>
<organism evidence="8 9">
    <name type="scientific">Aaosphaeria arxii CBS 175.79</name>
    <dbReference type="NCBI Taxonomy" id="1450172"/>
    <lineage>
        <taxon>Eukaryota</taxon>
        <taxon>Fungi</taxon>
        <taxon>Dikarya</taxon>
        <taxon>Ascomycota</taxon>
        <taxon>Pezizomycotina</taxon>
        <taxon>Dothideomycetes</taxon>
        <taxon>Pleosporomycetidae</taxon>
        <taxon>Pleosporales</taxon>
        <taxon>Pleosporales incertae sedis</taxon>
        <taxon>Aaosphaeria</taxon>
    </lineage>
</organism>
<feature type="region of interest" description="Disordered" evidence="7">
    <location>
        <begin position="70"/>
        <end position="93"/>
    </location>
</feature>
<gene>
    <name evidence="8" type="ORF">BU24DRAFT_421191</name>
</gene>
<evidence type="ECO:0000256" key="2">
    <source>
        <dbReference type="ARBA" id="ARBA00006824"/>
    </source>
</evidence>
<keyword evidence="5" id="KW-0472">Membrane</keyword>
<dbReference type="GeneID" id="54285061"/>
<evidence type="ECO:0000256" key="3">
    <source>
        <dbReference type="ARBA" id="ARBA00022692"/>
    </source>
</evidence>
<evidence type="ECO:0000313" key="9">
    <source>
        <dbReference type="Proteomes" id="UP000799778"/>
    </source>
</evidence>
<evidence type="ECO:0000256" key="4">
    <source>
        <dbReference type="ARBA" id="ARBA00022989"/>
    </source>
</evidence>
<proteinExistence type="inferred from homology"/>
<evidence type="ECO:0000256" key="7">
    <source>
        <dbReference type="SAM" id="MobiDB-lite"/>
    </source>
</evidence>
<dbReference type="Proteomes" id="UP000799778">
    <property type="component" value="Unassembled WGS sequence"/>
</dbReference>